<keyword evidence="3" id="KW-1185">Reference proteome</keyword>
<dbReference type="PROSITE" id="PS50181">
    <property type="entry name" value="FBOX"/>
    <property type="match status" value="1"/>
</dbReference>
<reference evidence="3" key="1">
    <citation type="journal article" date="2014" name="Proc. Natl. Acad. Sci. U.S.A.">
        <title>Extensive sampling of basidiomycete genomes demonstrates inadequacy of the white-rot/brown-rot paradigm for wood decay fungi.</title>
        <authorList>
            <person name="Riley R."/>
            <person name="Salamov A.A."/>
            <person name="Brown D.W."/>
            <person name="Nagy L.G."/>
            <person name="Floudas D."/>
            <person name="Held B.W."/>
            <person name="Levasseur A."/>
            <person name="Lombard V."/>
            <person name="Morin E."/>
            <person name="Otillar R."/>
            <person name="Lindquist E.A."/>
            <person name="Sun H."/>
            <person name="LaButti K.M."/>
            <person name="Schmutz J."/>
            <person name="Jabbour D."/>
            <person name="Luo H."/>
            <person name="Baker S.E."/>
            <person name="Pisabarro A.G."/>
            <person name="Walton J.D."/>
            <person name="Blanchette R.A."/>
            <person name="Henrissat B."/>
            <person name="Martin F."/>
            <person name="Cullen D."/>
            <person name="Hibbett D.S."/>
            <person name="Grigoriev I.V."/>
        </authorList>
    </citation>
    <scope>NUCLEOTIDE SEQUENCE [LARGE SCALE GENOMIC DNA]</scope>
    <source>
        <strain evidence="3">FD-172 SS1</strain>
    </source>
</reference>
<organism evidence="2 3">
    <name type="scientific">Botryobasidium botryosum (strain FD-172 SS1)</name>
    <dbReference type="NCBI Taxonomy" id="930990"/>
    <lineage>
        <taxon>Eukaryota</taxon>
        <taxon>Fungi</taxon>
        <taxon>Dikarya</taxon>
        <taxon>Basidiomycota</taxon>
        <taxon>Agaricomycotina</taxon>
        <taxon>Agaricomycetes</taxon>
        <taxon>Cantharellales</taxon>
        <taxon>Botryobasidiaceae</taxon>
        <taxon>Botryobasidium</taxon>
    </lineage>
</organism>
<dbReference type="SMART" id="SM00367">
    <property type="entry name" value="LRR_CC"/>
    <property type="match status" value="2"/>
</dbReference>
<protein>
    <recommendedName>
        <fullName evidence="1">F-box domain-containing protein</fullName>
    </recommendedName>
</protein>
<dbReference type="AlphaFoldDB" id="A0A067N612"/>
<accession>A0A067N612</accession>
<dbReference type="Gene3D" id="3.80.10.10">
    <property type="entry name" value="Ribonuclease Inhibitor"/>
    <property type="match status" value="1"/>
</dbReference>
<evidence type="ECO:0000313" key="2">
    <source>
        <dbReference type="EMBL" id="KDQ19221.1"/>
    </source>
</evidence>
<dbReference type="Proteomes" id="UP000027195">
    <property type="component" value="Unassembled WGS sequence"/>
</dbReference>
<dbReference type="EMBL" id="KL198019">
    <property type="protein sequence ID" value="KDQ19221.1"/>
    <property type="molecule type" value="Genomic_DNA"/>
</dbReference>
<evidence type="ECO:0000259" key="1">
    <source>
        <dbReference type="PROSITE" id="PS50181"/>
    </source>
</evidence>
<dbReference type="InterPro" id="IPR001810">
    <property type="entry name" value="F-box_dom"/>
</dbReference>
<proteinExistence type="predicted"/>
<sequence>MEANIPIAAIEPPIHRLPNEIILDILTDIYGPATISSGDGSTKERVGLNLSQICRSWRNLIHNCSHFWVPISMPCQESEALDIAAQRFEYAGQRPLSINIYSIPDSMAPHSRRAIRLLQESVERWARISIGTSLQFVDVLLHECVGFASALQSLVIRPPLPANYDNEIPLSLALNIPDTHLISSKNGLHVELHFCILSFTPSFGDAITHLTVEIPPGDSIYYIMDSLRSCPNLVDLSFAHYTPLNPIHSIKPIPLLRLTDLRIDMCRADILPFFQLASLETFHFFSAEWSDLVVASVLKIMDQCRGLLMFRGGVSIHSRGSSSQFHLTQPPDNDTAISTASVPSIVSSSITQFELVQHTPTPAVKAFLLQLALPQAISLSLSSMSFDAVHHLISGADQLEVLSLKWIHGIWPSHSRLPLPVLRVLALTHSLHVLSHLHVPNLKQLLLISYRSEACTGLLTELVSFSSPPLVKLIIRDTSILDDDFVQALRGVPTLRKISVGRCFGISDSSFNALATPSGDGQYILPALKRIEFLSCAITPSGVLALLESRNKMPRTNEDGGGAVPPCIKGCVEFRGALSGTDRAALESYGSVKGRRFEFDGAQVGNSILHDAANL</sequence>
<dbReference type="HOGENOM" id="CLU_019609_0_0_1"/>
<dbReference type="InterPro" id="IPR006553">
    <property type="entry name" value="Leu-rich_rpt_Cys-con_subtyp"/>
</dbReference>
<evidence type="ECO:0000313" key="3">
    <source>
        <dbReference type="Proteomes" id="UP000027195"/>
    </source>
</evidence>
<feature type="domain" description="F-box" evidence="1">
    <location>
        <begin position="11"/>
        <end position="71"/>
    </location>
</feature>
<name>A0A067N612_BOTB1</name>
<dbReference type="InterPro" id="IPR032675">
    <property type="entry name" value="LRR_dom_sf"/>
</dbReference>
<gene>
    <name evidence="2" type="ORF">BOTBODRAFT_27802</name>
</gene>
<dbReference type="InParanoid" id="A0A067N612"/>
<dbReference type="SUPFAM" id="SSF52047">
    <property type="entry name" value="RNI-like"/>
    <property type="match status" value="1"/>
</dbReference>